<proteinExistence type="inferred from homology"/>
<dbReference type="PATRIC" id="fig|1538.10.peg.1630"/>
<keyword evidence="6" id="KW-0479">Metal-binding</keyword>
<dbReference type="InterPro" id="IPR036895">
    <property type="entry name" value="Uracil-DNA_glycosylase-like_sf"/>
</dbReference>
<dbReference type="AlphaFoldDB" id="A0A168NME9"/>
<dbReference type="Proteomes" id="UP000077407">
    <property type="component" value="Unassembled WGS sequence"/>
</dbReference>
<evidence type="ECO:0000256" key="11">
    <source>
        <dbReference type="ARBA" id="ARBA00023204"/>
    </source>
</evidence>
<reference evidence="13 14" key="1">
    <citation type="journal article" date="2015" name="Biotechnol. Bioeng.">
        <title>Genome sequence and phenotypic characterization of Caulobacter segnis.</title>
        <authorList>
            <person name="Patel S."/>
            <person name="Fletcher B."/>
            <person name="Scott D.C."/>
            <person name="Ely B."/>
        </authorList>
    </citation>
    <scope>NUCLEOTIDE SEQUENCE [LARGE SCALE GENOMIC DNA]</scope>
    <source>
        <strain evidence="13 14">ERI-2</strain>
    </source>
</reference>
<comment type="similarity">
    <text evidence="2">Belongs to the uracil-DNA glycosylase (UDG) superfamily. Type 4 (UDGa) family.</text>
</comment>
<comment type="caution">
    <text evidence="13">The sequence shown here is derived from an EMBL/GenBank/DDBJ whole genome shotgun (WGS) entry which is preliminary data.</text>
</comment>
<dbReference type="RefSeq" id="WP_063555499.1">
    <property type="nucleotide sequence ID" value="NZ_LITT01000023.1"/>
</dbReference>
<keyword evidence="7" id="KW-0227">DNA damage</keyword>
<evidence type="ECO:0000256" key="9">
    <source>
        <dbReference type="ARBA" id="ARBA00023004"/>
    </source>
</evidence>
<evidence type="ECO:0000256" key="7">
    <source>
        <dbReference type="ARBA" id="ARBA00022763"/>
    </source>
</evidence>
<dbReference type="Pfam" id="PF03167">
    <property type="entry name" value="UDG"/>
    <property type="match status" value="1"/>
</dbReference>
<dbReference type="EC" id="3.2.2.27" evidence="3"/>
<evidence type="ECO:0000256" key="3">
    <source>
        <dbReference type="ARBA" id="ARBA00012030"/>
    </source>
</evidence>
<dbReference type="GO" id="GO:0046872">
    <property type="term" value="F:metal ion binding"/>
    <property type="evidence" value="ECO:0007669"/>
    <property type="project" value="UniProtKB-KW"/>
</dbReference>
<dbReference type="EMBL" id="LITT01000023">
    <property type="protein sequence ID" value="OAA86643.1"/>
    <property type="molecule type" value="Genomic_DNA"/>
</dbReference>
<evidence type="ECO:0000256" key="1">
    <source>
        <dbReference type="ARBA" id="ARBA00001400"/>
    </source>
</evidence>
<evidence type="ECO:0000256" key="8">
    <source>
        <dbReference type="ARBA" id="ARBA00022801"/>
    </source>
</evidence>
<dbReference type="Gene3D" id="3.40.470.10">
    <property type="entry name" value="Uracil-DNA glycosylase-like domain"/>
    <property type="match status" value="1"/>
</dbReference>
<dbReference type="GO" id="GO:0051539">
    <property type="term" value="F:4 iron, 4 sulfur cluster binding"/>
    <property type="evidence" value="ECO:0007669"/>
    <property type="project" value="UniProtKB-KW"/>
</dbReference>
<keyword evidence="9" id="KW-0408">Iron</keyword>
<dbReference type="SUPFAM" id="SSF52141">
    <property type="entry name" value="Uracil-DNA glycosylase-like"/>
    <property type="match status" value="1"/>
</dbReference>
<evidence type="ECO:0000313" key="13">
    <source>
        <dbReference type="EMBL" id="OAA86643.1"/>
    </source>
</evidence>
<dbReference type="InterPro" id="IPR005273">
    <property type="entry name" value="Ura-DNA_glyco_family4"/>
</dbReference>
<dbReference type="GO" id="GO:0006281">
    <property type="term" value="P:DNA repair"/>
    <property type="evidence" value="ECO:0007669"/>
    <property type="project" value="UniProtKB-KW"/>
</dbReference>
<dbReference type="PANTHER" id="PTHR33693">
    <property type="entry name" value="TYPE-5 URACIL-DNA GLYCOSYLASE"/>
    <property type="match status" value="1"/>
</dbReference>
<dbReference type="SMART" id="SM00987">
    <property type="entry name" value="UreE_C"/>
    <property type="match status" value="1"/>
</dbReference>
<evidence type="ECO:0000259" key="12">
    <source>
        <dbReference type="SMART" id="SM00986"/>
    </source>
</evidence>
<dbReference type="GO" id="GO:0004844">
    <property type="term" value="F:uracil DNA N-glycosylase activity"/>
    <property type="evidence" value="ECO:0007669"/>
    <property type="project" value="UniProtKB-EC"/>
</dbReference>
<feature type="domain" description="Uracil-DNA glycosylase-like" evidence="12">
    <location>
        <begin position="28"/>
        <end position="175"/>
    </location>
</feature>
<sequence length="192" mass="22093">MLRWKELYEECLNCRKCSLGDNRTNMVFGDGNPKAHIMFIGEAPGADEDRTGIPFVGRAGQLLTKALLALDLHRERDYYICNICKCRPKNNRTPYEEEEKACIPYLRNQVALVKPKIIVCLGATAMGCILGKDWRITRDRGKWIERKGFYMTATFHPSAVLRDANKKAAFWEDLKSIKEKNEEIFQTKNVDT</sequence>
<dbReference type="SMART" id="SM00986">
    <property type="entry name" value="UDG"/>
    <property type="match status" value="1"/>
</dbReference>
<evidence type="ECO:0000256" key="5">
    <source>
        <dbReference type="ARBA" id="ARBA00022485"/>
    </source>
</evidence>
<evidence type="ECO:0000256" key="10">
    <source>
        <dbReference type="ARBA" id="ARBA00023014"/>
    </source>
</evidence>
<dbReference type="InterPro" id="IPR051536">
    <property type="entry name" value="UDG_Type-4/5"/>
</dbReference>
<keyword evidence="5" id="KW-0004">4Fe-4S</keyword>
<dbReference type="PANTHER" id="PTHR33693:SF1">
    <property type="entry name" value="TYPE-4 URACIL-DNA GLYCOSYLASE"/>
    <property type="match status" value="1"/>
</dbReference>
<name>A0A168NME9_9CLOT</name>
<keyword evidence="8" id="KW-0378">Hydrolase</keyword>
<accession>A0A168NME9</accession>
<gene>
    <name evidence="13" type="ORF">WY13_02031</name>
</gene>
<comment type="catalytic activity">
    <reaction evidence="1">
        <text>Hydrolyzes single-stranded DNA or mismatched double-stranded DNA and polynucleotides, releasing free uracil.</text>
        <dbReference type="EC" id="3.2.2.27"/>
    </reaction>
</comment>
<dbReference type="CDD" id="cd10030">
    <property type="entry name" value="UDG-F4_TTUDGA_SPO1dp_like"/>
    <property type="match status" value="1"/>
</dbReference>
<dbReference type="InterPro" id="IPR005122">
    <property type="entry name" value="Uracil-DNA_glycosylase-like"/>
</dbReference>
<evidence type="ECO:0000313" key="14">
    <source>
        <dbReference type="Proteomes" id="UP000077407"/>
    </source>
</evidence>
<keyword evidence="11" id="KW-0234">DNA repair</keyword>
<evidence type="ECO:0000256" key="6">
    <source>
        <dbReference type="ARBA" id="ARBA00022723"/>
    </source>
</evidence>
<dbReference type="OrthoDB" id="5290748at2"/>
<keyword evidence="10" id="KW-0411">Iron-sulfur</keyword>
<organism evidence="13 14">
    <name type="scientific">Clostridium ljungdahlii</name>
    <dbReference type="NCBI Taxonomy" id="1538"/>
    <lineage>
        <taxon>Bacteria</taxon>
        <taxon>Bacillati</taxon>
        <taxon>Bacillota</taxon>
        <taxon>Clostridia</taxon>
        <taxon>Eubacteriales</taxon>
        <taxon>Clostridiaceae</taxon>
        <taxon>Clostridium</taxon>
    </lineage>
</organism>
<dbReference type="NCBIfam" id="TIGR00758">
    <property type="entry name" value="UDG_fam4"/>
    <property type="match status" value="1"/>
</dbReference>
<protein>
    <recommendedName>
        <fullName evidence="4">Type-4 uracil-DNA glycosylase</fullName>
        <ecNumber evidence="3">3.2.2.27</ecNumber>
    </recommendedName>
</protein>
<evidence type="ECO:0000256" key="2">
    <source>
        <dbReference type="ARBA" id="ARBA00006521"/>
    </source>
</evidence>
<evidence type="ECO:0000256" key="4">
    <source>
        <dbReference type="ARBA" id="ARBA00019403"/>
    </source>
</evidence>